<feature type="signal peptide" evidence="5">
    <location>
        <begin position="1"/>
        <end position="19"/>
    </location>
</feature>
<feature type="region of interest" description="Disordered" evidence="4">
    <location>
        <begin position="309"/>
        <end position="328"/>
    </location>
</feature>
<feature type="chain" id="PRO_5018230802" evidence="5">
    <location>
        <begin position="20"/>
        <end position="328"/>
    </location>
</feature>
<comment type="caution">
    <text evidence="7">The sequence shown here is derived from an EMBL/GenBank/DDBJ whole genome shotgun (WGS) entry which is preliminary data.</text>
</comment>
<accession>A0A3L8PUU2</accession>
<dbReference type="EMBL" id="QZEI01000044">
    <property type="protein sequence ID" value="RLV59086.1"/>
    <property type="molecule type" value="Genomic_DNA"/>
</dbReference>
<dbReference type="InterPro" id="IPR050465">
    <property type="entry name" value="UPF0194_transport"/>
</dbReference>
<evidence type="ECO:0000256" key="4">
    <source>
        <dbReference type="SAM" id="MobiDB-lite"/>
    </source>
</evidence>
<dbReference type="PANTHER" id="PTHR32347:SF29">
    <property type="entry name" value="UPF0194 MEMBRANE PROTEIN YBHG"/>
    <property type="match status" value="1"/>
</dbReference>
<evidence type="ECO:0000256" key="2">
    <source>
        <dbReference type="ARBA" id="ARBA00023054"/>
    </source>
</evidence>
<dbReference type="Proteomes" id="UP000281474">
    <property type="component" value="Unassembled WGS sequence"/>
</dbReference>
<dbReference type="GO" id="GO:0030313">
    <property type="term" value="C:cell envelope"/>
    <property type="evidence" value="ECO:0007669"/>
    <property type="project" value="UniProtKB-SubCell"/>
</dbReference>
<dbReference type="AlphaFoldDB" id="A0A3L8PUU2"/>
<dbReference type="PROSITE" id="PS51257">
    <property type="entry name" value="PROKAR_LIPOPROTEIN"/>
    <property type="match status" value="1"/>
</dbReference>
<dbReference type="Pfam" id="PF25881">
    <property type="entry name" value="HH_YBHG"/>
    <property type="match status" value="1"/>
</dbReference>
<sequence>MKRHLIVSLLAIWICACQPAPDQALGTIERDRVTLTATASEIIRQLPKHEGQKVKVGDVLVQLDTKNQQALLAEAKAQQAKANAALLRLTNGERPEDIAAASAQVQQAKAKDIQAEKAFIRIRDLFAQRLVSQSNLDKARADRDTARANLHSATEAFLKLTAGARVEDVEQAKAELAAAQAQAALQQQRLKELTITATRNGILDNLPYNLGERPPLAGIVAIIQANSVPYARVYVPASHRIKMVIGAQVPVHVDGVKGSFAGKVRRIATEPSFSPYYALTESERSHLMYLAEITLPFISESLPSGVPAQADLSHIQPPESVIDERGVQ</sequence>
<keyword evidence="8" id="KW-1185">Reference proteome</keyword>
<proteinExistence type="predicted"/>
<name>A0A3L8PUU2_9GAMM</name>
<feature type="coiled-coil region" evidence="3">
    <location>
        <begin position="136"/>
        <end position="196"/>
    </location>
</feature>
<evidence type="ECO:0000313" key="7">
    <source>
        <dbReference type="EMBL" id="RLV59086.1"/>
    </source>
</evidence>
<feature type="domain" description="YbhG-like alpha-helical hairpin" evidence="6">
    <location>
        <begin position="63"/>
        <end position="189"/>
    </location>
</feature>
<reference evidence="7 8" key="1">
    <citation type="submission" date="2018-09" db="EMBL/GenBank/DDBJ databases">
        <title>Phylogeny of the Shewanellaceae, and recommendation for two new genera, Pseudoshewanella and Parashewanella.</title>
        <authorList>
            <person name="Wang G."/>
        </authorList>
    </citation>
    <scope>NUCLEOTIDE SEQUENCE [LARGE SCALE GENOMIC DNA]</scope>
    <source>
        <strain evidence="7 8">C51</strain>
    </source>
</reference>
<protein>
    <submittedName>
        <fullName evidence="7">Biotin/lipoyl-binding protein</fullName>
    </submittedName>
</protein>
<evidence type="ECO:0000256" key="3">
    <source>
        <dbReference type="SAM" id="Coils"/>
    </source>
</evidence>
<gene>
    <name evidence="7" type="ORF">D5018_13830</name>
</gene>
<evidence type="ECO:0000256" key="5">
    <source>
        <dbReference type="SAM" id="SignalP"/>
    </source>
</evidence>
<evidence type="ECO:0000256" key="1">
    <source>
        <dbReference type="ARBA" id="ARBA00004196"/>
    </source>
</evidence>
<dbReference type="Gene3D" id="2.40.50.100">
    <property type="match status" value="1"/>
</dbReference>
<evidence type="ECO:0000313" key="8">
    <source>
        <dbReference type="Proteomes" id="UP000281474"/>
    </source>
</evidence>
<keyword evidence="2 3" id="KW-0175">Coiled coil</keyword>
<dbReference type="SUPFAM" id="SSF111369">
    <property type="entry name" value="HlyD-like secretion proteins"/>
    <property type="match status" value="1"/>
</dbReference>
<dbReference type="PANTHER" id="PTHR32347">
    <property type="entry name" value="EFFLUX SYSTEM COMPONENT YKNX-RELATED"/>
    <property type="match status" value="1"/>
</dbReference>
<comment type="subcellular location">
    <subcellularLocation>
        <location evidence="1">Cell envelope</location>
    </subcellularLocation>
</comment>
<dbReference type="InterPro" id="IPR059052">
    <property type="entry name" value="HH_YbhG-like"/>
</dbReference>
<keyword evidence="5" id="KW-0732">Signal</keyword>
<dbReference type="OrthoDB" id="8558741at2"/>
<dbReference type="Gene3D" id="1.10.287.470">
    <property type="entry name" value="Helix hairpin bin"/>
    <property type="match status" value="2"/>
</dbReference>
<dbReference type="RefSeq" id="WP_121839588.1">
    <property type="nucleotide sequence ID" value="NZ_ML014793.1"/>
</dbReference>
<organism evidence="7 8">
    <name type="scientific">Parashewanella curva</name>
    <dbReference type="NCBI Taxonomy" id="2338552"/>
    <lineage>
        <taxon>Bacteria</taxon>
        <taxon>Pseudomonadati</taxon>
        <taxon>Pseudomonadota</taxon>
        <taxon>Gammaproteobacteria</taxon>
        <taxon>Alteromonadales</taxon>
        <taxon>Shewanellaceae</taxon>
        <taxon>Parashewanella</taxon>
    </lineage>
</organism>
<evidence type="ECO:0000259" key="6">
    <source>
        <dbReference type="Pfam" id="PF25881"/>
    </source>
</evidence>